<proteinExistence type="predicted"/>
<name>A0A4P7UA25_9ACTN</name>
<reference evidence="5 6" key="1">
    <citation type="journal article" date="2008" name="Int. J. Syst. Evol. Microbiol.">
        <title>Nocardioides daphniae sp. nov., isolated from Daphnia cucullata (Crustacea: Cladocera).</title>
        <authorList>
            <person name="Toth E.M."/>
            <person name="Keki Z."/>
            <person name="Homonnay Z.G."/>
            <person name="Borsodi A.K."/>
            <person name="Marialigeti K."/>
            <person name="Schumann P."/>
        </authorList>
    </citation>
    <scope>NUCLEOTIDE SEQUENCE [LARGE SCALE GENOMIC DNA]</scope>
    <source>
        <strain evidence="5 6">JCM 16608</strain>
    </source>
</reference>
<dbReference type="InterPro" id="IPR009057">
    <property type="entry name" value="Homeodomain-like_sf"/>
</dbReference>
<dbReference type="EMBL" id="BMCK01000001">
    <property type="protein sequence ID" value="GGD06293.1"/>
    <property type="molecule type" value="Genomic_DNA"/>
</dbReference>
<protein>
    <submittedName>
        <fullName evidence="5">TetR family transcriptional regulator</fullName>
    </submittedName>
</protein>
<gene>
    <name evidence="5" type="ORF">E2C04_03300</name>
    <name evidence="4" type="ORF">GCM10007231_01250</name>
</gene>
<dbReference type="InterPro" id="IPR023772">
    <property type="entry name" value="DNA-bd_HTH_TetR-type_CS"/>
</dbReference>
<dbReference type="PROSITE" id="PS01081">
    <property type="entry name" value="HTH_TETR_1"/>
    <property type="match status" value="1"/>
</dbReference>
<dbReference type="Gene3D" id="1.10.10.60">
    <property type="entry name" value="Homeodomain-like"/>
    <property type="match status" value="1"/>
</dbReference>
<dbReference type="PANTHER" id="PTHR30055">
    <property type="entry name" value="HTH-TYPE TRANSCRIPTIONAL REGULATOR RUTR"/>
    <property type="match status" value="1"/>
</dbReference>
<dbReference type="OrthoDB" id="3235020at2"/>
<feature type="domain" description="HTH tetR-type" evidence="3">
    <location>
        <begin position="1"/>
        <end position="61"/>
    </location>
</feature>
<evidence type="ECO:0000313" key="7">
    <source>
        <dbReference type="Proteomes" id="UP000630594"/>
    </source>
</evidence>
<dbReference type="Pfam" id="PF00440">
    <property type="entry name" value="TetR_N"/>
    <property type="match status" value="1"/>
</dbReference>
<dbReference type="PANTHER" id="PTHR30055:SF226">
    <property type="entry name" value="HTH-TYPE TRANSCRIPTIONAL REGULATOR PKSA"/>
    <property type="match status" value="1"/>
</dbReference>
<dbReference type="AlphaFoldDB" id="A0A4P7UA25"/>
<dbReference type="Gene3D" id="1.10.357.10">
    <property type="entry name" value="Tetracycline Repressor, domain 2"/>
    <property type="match status" value="1"/>
</dbReference>
<dbReference type="SUPFAM" id="SSF46689">
    <property type="entry name" value="Homeodomain-like"/>
    <property type="match status" value="1"/>
</dbReference>
<evidence type="ECO:0000256" key="2">
    <source>
        <dbReference type="PROSITE-ProRule" id="PRU00335"/>
    </source>
</evidence>
<dbReference type="InterPro" id="IPR041347">
    <property type="entry name" value="MftR_C"/>
</dbReference>
<dbReference type="Pfam" id="PF17754">
    <property type="entry name" value="TetR_C_14"/>
    <property type="match status" value="1"/>
</dbReference>
<reference evidence="5" key="4">
    <citation type="submission" date="2019-03" db="EMBL/GenBank/DDBJ databases">
        <authorList>
            <person name="Huang Y."/>
        </authorList>
    </citation>
    <scope>NUCLEOTIDE SEQUENCE</scope>
    <source>
        <strain evidence="5">JCM 16608</strain>
    </source>
</reference>
<keyword evidence="1 2" id="KW-0238">DNA-binding</keyword>
<dbReference type="GO" id="GO:0000976">
    <property type="term" value="F:transcription cis-regulatory region binding"/>
    <property type="evidence" value="ECO:0007669"/>
    <property type="project" value="TreeGrafter"/>
</dbReference>
<evidence type="ECO:0000256" key="1">
    <source>
        <dbReference type="ARBA" id="ARBA00023125"/>
    </source>
</evidence>
<dbReference type="Proteomes" id="UP000297025">
    <property type="component" value="Chromosome"/>
</dbReference>
<dbReference type="GO" id="GO:0003700">
    <property type="term" value="F:DNA-binding transcription factor activity"/>
    <property type="evidence" value="ECO:0007669"/>
    <property type="project" value="TreeGrafter"/>
</dbReference>
<sequence length="225" mass="24481">MSTRARIVDAAFSLFDEQGFEETTVDDVVERAGVGRTTFFRHFRAKEDAVLPDHSGLLGLVEKRLAESDPLHVRVTEAARVVLDHYLAEGERARVRYRLSGNVPAIRTRETAGHRAYQRAFLAAISAELGEGPEAELEAELVANAVITAHNVVLRRWLRGDTETPTAEFDRALARATEPLRPGAGGDTPAAPVDSAPVDAALVDAAERSIAALEELLPALRRATR</sequence>
<dbReference type="KEGG" id="ndp:E2C04_03300"/>
<feature type="DNA-binding region" description="H-T-H motif" evidence="2">
    <location>
        <begin position="24"/>
        <end position="43"/>
    </location>
</feature>
<organism evidence="5 6">
    <name type="scientific">Nocardioides daphniae</name>
    <dbReference type="NCBI Taxonomy" id="402297"/>
    <lineage>
        <taxon>Bacteria</taxon>
        <taxon>Bacillati</taxon>
        <taxon>Actinomycetota</taxon>
        <taxon>Actinomycetes</taxon>
        <taxon>Propionibacteriales</taxon>
        <taxon>Nocardioidaceae</taxon>
        <taxon>Nocardioides</taxon>
    </lineage>
</organism>
<accession>A0A4P7UA25</accession>
<dbReference type="Proteomes" id="UP000630594">
    <property type="component" value="Unassembled WGS sequence"/>
</dbReference>
<dbReference type="RefSeq" id="WP_135831533.1">
    <property type="nucleotide sequence ID" value="NZ_BMCK01000001.1"/>
</dbReference>
<evidence type="ECO:0000313" key="5">
    <source>
        <dbReference type="EMBL" id="QCC76484.1"/>
    </source>
</evidence>
<evidence type="ECO:0000313" key="6">
    <source>
        <dbReference type="Proteomes" id="UP000297025"/>
    </source>
</evidence>
<reference evidence="4" key="2">
    <citation type="journal article" date="2014" name="Int. J. Syst. Evol. Microbiol.">
        <title>Complete genome of a new Firmicutes species belonging to the dominant human colonic microbiota ('Ruminococcus bicirculans') reveals two chromosomes and a selective capacity to utilize plant glucans.</title>
        <authorList>
            <consortium name="NISC Comparative Sequencing Program"/>
            <person name="Wegmann U."/>
            <person name="Louis P."/>
            <person name="Goesmann A."/>
            <person name="Henrissat B."/>
            <person name="Duncan S.H."/>
            <person name="Flint H.J."/>
        </authorList>
    </citation>
    <scope>NUCLEOTIDE SEQUENCE</scope>
    <source>
        <strain evidence="4">CCM 7403</strain>
    </source>
</reference>
<dbReference type="EMBL" id="CP038462">
    <property type="protein sequence ID" value="QCC76484.1"/>
    <property type="molecule type" value="Genomic_DNA"/>
</dbReference>
<dbReference type="PROSITE" id="PS50977">
    <property type="entry name" value="HTH_TETR_2"/>
    <property type="match status" value="1"/>
</dbReference>
<reference evidence="7" key="3">
    <citation type="journal article" date="2019" name="Int. J. Syst. Evol. Microbiol.">
        <title>The Global Catalogue of Microorganisms (GCM) 10K type strain sequencing project: providing services to taxonomists for standard genome sequencing and annotation.</title>
        <authorList>
            <consortium name="The Broad Institute Genomics Platform"/>
            <consortium name="The Broad Institute Genome Sequencing Center for Infectious Disease"/>
            <person name="Wu L."/>
            <person name="Ma J."/>
        </authorList>
    </citation>
    <scope>NUCLEOTIDE SEQUENCE [LARGE SCALE GENOMIC DNA]</scope>
    <source>
        <strain evidence="7">CCM 7403</strain>
    </source>
</reference>
<evidence type="ECO:0000313" key="4">
    <source>
        <dbReference type="EMBL" id="GGD06293.1"/>
    </source>
</evidence>
<keyword evidence="7" id="KW-1185">Reference proteome</keyword>
<reference evidence="4" key="5">
    <citation type="submission" date="2024-05" db="EMBL/GenBank/DDBJ databases">
        <authorList>
            <person name="Sun Q."/>
            <person name="Sedlacek I."/>
        </authorList>
    </citation>
    <scope>NUCLEOTIDE SEQUENCE</scope>
    <source>
        <strain evidence="4">CCM 7403</strain>
    </source>
</reference>
<dbReference type="InterPro" id="IPR001647">
    <property type="entry name" value="HTH_TetR"/>
</dbReference>
<dbReference type="PRINTS" id="PR00455">
    <property type="entry name" value="HTHTETR"/>
</dbReference>
<dbReference type="InterPro" id="IPR050109">
    <property type="entry name" value="HTH-type_TetR-like_transc_reg"/>
</dbReference>
<evidence type="ECO:0000259" key="3">
    <source>
        <dbReference type="PROSITE" id="PS50977"/>
    </source>
</evidence>